<dbReference type="Proteomes" id="UP000316304">
    <property type="component" value="Unassembled WGS sequence"/>
</dbReference>
<evidence type="ECO:0000313" key="2">
    <source>
        <dbReference type="EMBL" id="TWU15037.1"/>
    </source>
</evidence>
<comment type="caution">
    <text evidence="2">The sequence shown here is derived from an EMBL/GenBank/DDBJ whole genome shotgun (WGS) entry which is preliminary data.</text>
</comment>
<organism evidence="2 3">
    <name type="scientific">Novipirellula galeiformis</name>
    <dbReference type="NCBI Taxonomy" id="2528004"/>
    <lineage>
        <taxon>Bacteria</taxon>
        <taxon>Pseudomonadati</taxon>
        <taxon>Planctomycetota</taxon>
        <taxon>Planctomycetia</taxon>
        <taxon>Pirellulales</taxon>
        <taxon>Pirellulaceae</taxon>
        <taxon>Novipirellula</taxon>
    </lineage>
</organism>
<evidence type="ECO:0000256" key="1">
    <source>
        <dbReference type="SAM" id="MobiDB-lite"/>
    </source>
</evidence>
<accession>A0A5C6BTP2</accession>
<dbReference type="AlphaFoldDB" id="A0A5C6BTP2"/>
<proteinExistence type="predicted"/>
<reference evidence="2 3" key="1">
    <citation type="submission" date="2019-02" db="EMBL/GenBank/DDBJ databases">
        <title>Deep-cultivation of Planctomycetes and their phenomic and genomic characterization uncovers novel biology.</title>
        <authorList>
            <person name="Wiegand S."/>
            <person name="Jogler M."/>
            <person name="Boedeker C."/>
            <person name="Pinto D."/>
            <person name="Vollmers J."/>
            <person name="Rivas-Marin E."/>
            <person name="Kohn T."/>
            <person name="Peeters S.H."/>
            <person name="Heuer A."/>
            <person name="Rast P."/>
            <person name="Oberbeckmann S."/>
            <person name="Bunk B."/>
            <person name="Jeske O."/>
            <person name="Meyerdierks A."/>
            <person name="Storesund J.E."/>
            <person name="Kallscheuer N."/>
            <person name="Luecker S."/>
            <person name="Lage O.M."/>
            <person name="Pohl T."/>
            <person name="Merkel B.J."/>
            <person name="Hornburger P."/>
            <person name="Mueller R.-W."/>
            <person name="Bruemmer F."/>
            <person name="Labrenz M."/>
            <person name="Spormann A.M."/>
            <person name="Op Den Camp H."/>
            <person name="Overmann J."/>
            <person name="Amann R."/>
            <person name="Jetten M.S.M."/>
            <person name="Mascher T."/>
            <person name="Medema M.H."/>
            <person name="Devos D.P."/>
            <person name="Kaster A.-K."/>
            <person name="Ovreas L."/>
            <person name="Rohde M."/>
            <person name="Galperin M.Y."/>
            <person name="Jogler C."/>
        </authorList>
    </citation>
    <scope>NUCLEOTIDE SEQUENCE [LARGE SCALE GENOMIC DNA]</scope>
    <source>
        <strain evidence="2 3">Pla52o</strain>
    </source>
</reference>
<protein>
    <submittedName>
        <fullName evidence="2">Uncharacterized protein</fullName>
    </submittedName>
</protein>
<feature type="region of interest" description="Disordered" evidence="1">
    <location>
        <begin position="1"/>
        <end position="41"/>
    </location>
</feature>
<dbReference type="EMBL" id="SJPT01000016">
    <property type="protein sequence ID" value="TWU15037.1"/>
    <property type="molecule type" value="Genomic_DNA"/>
</dbReference>
<evidence type="ECO:0000313" key="3">
    <source>
        <dbReference type="Proteomes" id="UP000316304"/>
    </source>
</evidence>
<name>A0A5C6BTP2_9BACT</name>
<keyword evidence="3" id="KW-1185">Reference proteome</keyword>
<sequence>MRLANAVSYMHPWDHERSGRGNQSKDPVRQAARGRLPQQRELQDSDLFYCGGLDLHPH</sequence>
<gene>
    <name evidence="2" type="ORF">Pla52o_55740</name>
</gene>